<dbReference type="Gene3D" id="3.30.200.20">
    <property type="entry name" value="Phosphorylase Kinase, domain 1"/>
    <property type="match status" value="1"/>
</dbReference>
<evidence type="ECO:0000256" key="3">
    <source>
        <dbReference type="ARBA" id="ARBA00022777"/>
    </source>
</evidence>
<dbReference type="GO" id="GO:0004674">
    <property type="term" value="F:protein serine/threonine kinase activity"/>
    <property type="evidence" value="ECO:0007669"/>
    <property type="project" value="UniProtKB-EC"/>
</dbReference>
<dbReference type="EMBL" id="JBHSQI010000001">
    <property type="protein sequence ID" value="MFC6152068.1"/>
    <property type="molecule type" value="Genomic_DNA"/>
</dbReference>
<dbReference type="PANTHER" id="PTHR43289">
    <property type="entry name" value="MITOGEN-ACTIVATED PROTEIN KINASE KINASE KINASE 20-RELATED"/>
    <property type="match status" value="1"/>
</dbReference>
<dbReference type="PROSITE" id="PS50011">
    <property type="entry name" value="PROTEIN_KINASE_DOM"/>
    <property type="match status" value="1"/>
</dbReference>
<evidence type="ECO:0000256" key="2">
    <source>
        <dbReference type="ARBA" id="ARBA00022741"/>
    </source>
</evidence>
<keyword evidence="2" id="KW-0547">Nucleotide-binding</keyword>
<dbReference type="Pfam" id="PF00069">
    <property type="entry name" value="Pkinase"/>
    <property type="match status" value="1"/>
</dbReference>
<dbReference type="EC" id="2.7.11.1" evidence="6"/>
<comment type="caution">
    <text evidence="6">The sequence shown here is derived from an EMBL/GenBank/DDBJ whole genome shotgun (WGS) entry which is preliminary data.</text>
</comment>
<dbReference type="RefSeq" id="WP_128220083.1">
    <property type="nucleotide sequence ID" value="NZ_CP034929.1"/>
</dbReference>
<name>A0ABW1QSR3_9ACTN</name>
<gene>
    <name evidence="6" type="ORF">ACFPWU_00090</name>
</gene>
<proteinExistence type="predicted"/>
<evidence type="ECO:0000313" key="7">
    <source>
        <dbReference type="Proteomes" id="UP001596098"/>
    </source>
</evidence>
<dbReference type="InterPro" id="IPR000719">
    <property type="entry name" value="Prot_kinase_dom"/>
</dbReference>
<keyword evidence="1 6" id="KW-0808">Transferase</keyword>
<dbReference type="SMART" id="SM00220">
    <property type="entry name" value="S_TKc"/>
    <property type="match status" value="1"/>
</dbReference>
<protein>
    <submittedName>
        <fullName evidence="6">Serine/threonine-protein kinase</fullName>
        <ecNumber evidence="6">2.7.11.1</ecNumber>
    </submittedName>
</protein>
<evidence type="ECO:0000256" key="1">
    <source>
        <dbReference type="ARBA" id="ARBA00022679"/>
    </source>
</evidence>
<dbReference type="InterPro" id="IPR011009">
    <property type="entry name" value="Kinase-like_dom_sf"/>
</dbReference>
<evidence type="ECO:0000256" key="4">
    <source>
        <dbReference type="ARBA" id="ARBA00022840"/>
    </source>
</evidence>
<feature type="domain" description="Protein kinase" evidence="5">
    <location>
        <begin position="24"/>
        <end position="278"/>
    </location>
</feature>
<sequence length="291" mass="31547">MTASAAEPRRRPDLDVGDRITPDLTAVRLLGGGSAFEAWLAFDELTHLPVVVKVLRPDLRSNAVAREALAREVRALAEINHPVVVRGLRHDLEGERPHVVLENIDGPRLSTLVRRYGPLQPQQYLTLGIDLAAALHYLGRTGWVHLDVKPSNIIMGAPARLIDLSVARRATDAAALTTPVGTDPWMAPEQCAPREWAVPGAASDVWALGATLHTAISGTRPFPDASPENRFPQLALAPTRLDARVPAPVREVVEACLALRCEDRPQAAEIADALEPVLAAQPVGQLTYRVR</sequence>
<dbReference type="CDD" id="cd14014">
    <property type="entry name" value="STKc_PknB_like"/>
    <property type="match status" value="1"/>
</dbReference>
<accession>A0ABW1QSR3</accession>
<dbReference type="Gene3D" id="1.10.510.10">
    <property type="entry name" value="Transferase(Phosphotransferase) domain 1"/>
    <property type="match status" value="1"/>
</dbReference>
<dbReference type="Proteomes" id="UP001596098">
    <property type="component" value="Unassembled WGS sequence"/>
</dbReference>
<dbReference type="PANTHER" id="PTHR43289:SF34">
    <property type="entry name" value="SERINE_THREONINE-PROTEIN KINASE YBDM-RELATED"/>
    <property type="match status" value="1"/>
</dbReference>
<keyword evidence="4" id="KW-0067">ATP-binding</keyword>
<organism evidence="6 7">
    <name type="scientific">Nocardioides yefusunii</name>
    <dbReference type="NCBI Taxonomy" id="2500546"/>
    <lineage>
        <taxon>Bacteria</taxon>
        <taxon>Bacillati</taxon>
        <taxon>Actinomycetota</taxon>
        <taxon>Actinomycetes</taxon>
        <taxon>Propionibacteriales</taxon>
        <taxon>Nocardioidaceae</taxon>
        <taxon>Nocardioides</taxon>
    </lineage>
</organism>
<dbReference type="SUPFAM" id="SSF56112">
    <property type="entry name" value="Protein kinase-like (PK-like)"/>
    <property type="match status" value="1"/>
</dbReference>
<evidence type="ECO:0000259" key="5">
    <source>
        <dbReference type="PROSITE" id="PS50011"/>
    </source>
</evidence>
<keyword evidence="7" id="KW-1185">Reference proteome</keyword>
<evidence type="ECO:0000313" key="6">
    <source>
        <dbReference type="EMBL" id="MFC6152068.1"/>
    </source>
</evidence>
<keyword evidence="3 6" id="KW-0418">Kinase</keyword>
<reference evidence="7" key="1">
    <citation type="journal article" date="2019" name="Int. J. Syst. Evol. Microbiol.">
        <title>The Global Catalogue of Microorganisms (GCM) 10K type strain sequencing project: providing services to taxonomists for standard genome sequencing and annotation.</title>
        <authorList>
            <consortium name="The Broad Institute Genomics Platform"/>
            <consortium name="The Broad Institute Genome Sequencing Center for Infectious Disease"/>
            <person name="Wu L."/>
            <person name="Ma J."/>
        </authorList>
    </citation>
    <scope>NUCLEOTIDE SEQUENCE [LARGE SCALE GENOMIC DNA]</scope>
    <source>
        <strain evidence="7">DFY28</strain>
    </source>
</reference>